<proteinExistence type="predicted"/>
<dbReference type="Proteomes" id="UP000734854">
    <property type="component" value="Unassembled WGS sequence"/>
</dbReference>
<accession>A0A8J5LHK9</accession>
<feature type="compositionally biased region" description="Pro residues" evidence="1">
    <location>
        <begin position="51"/>
        <end position="60"/>
    </location>
</feature>
<feature type="compositionally biased region" description="Basic and acidic residues" evidence="1">
    <location>
        <begin position="34"/>
        <end position="49"/>
    </location>
</feature>
<name>A0A8J5LHK9_ZINOF</name>
<sequence>MSDASAESRPIQVTGSPPLREELQEVNEGAPEAADPHHSCRTPTSEESKLPPAPPNCPPAPRKRKWRRRRRRPPPPPPPPELIAAETRQLEQLFKRRDREVDEPTTTQAKGKKVRDSDHGS</sequence>
<dbReference type="AlphaFoldDB" id="A0A8J5LHK9"/>
<evidence type="ECO:0000313" key="3">
    <source>
        <dbReference type="Proteomes" id="UP000734854"/>
    </source>
</evidence>
<protein>
    <submittedName>
        <fullName evidence="2">Uncharacterized protein</fullName>
    </submittedName>
</protein>
<evidence type="ECO:0000313" key="2">
    <source>
        <dbReference type="EMBL" id="KAG6515537.1"/>
    </source>
</evidence>
<feature type="compositionally biased region" description="Basic and acidic residues" evidence="1">
    <location>
        <begin position="93"/>
        <end position="102"/>
    </location>
</feature>
<reference evidence="2 3" key="1">
    <citation type="submission" date="2020-08" db="EMBL/GenBank/DDBJ databases">
        <title>Plant Genome Project.</title>
        <authorList>
            <person name="Zhang R.-G."/>
        </authorList>
    </citation>
    <scope>NUCLEOTIDE SEQUENCE [LARGE SCALE GENOMIC DNA]</scope>
    <source>
        <tissue evidence="2">Rhizome</tissue>
    </source>
</reference>
<dbReference type="EMBL" id="JACMSC010000007">
    <property type="protein sequence ID" value="KAG6515537.1"/>
    <property type="molecule type" value="Genomic_DNA"/>
</dbReference>
<feature type="compositionally biased region" description="Basic residues" evidence="1">
    <location>
        <begin position="61"/>
        <end position="73"/>
    </location>
</feature>
<comment type="caution">
    <text evidence="2">The sequence shown here is derived from an EMBL/GenBank/DDBJ whole genome shotgun (WGS) entry which is preliminary data.</text>
</comment>
<keyword evidence="3" id="KW-1185">Reference proteome</keyword>
<evidence type="ECO:0000256" key="1">
    <source>
        <dbReference type="SAM" id="MobiDB-lite"/>
    </source>
</evidence>
<gene>
    <name evidence="2" type="ORF">ZIOFF_025962</name>
</gene>
<feature type="region of interest" description="Disordered" evidence="1">
    <location>
        <begin position="1"/>
        <end position="121"/>
    </location>
</feature>
<organism evidence="2 3">
    <name type="scientific">Zingiber officinale</name>
    <name type="common">Ginger</name>
    <name type="synonym">Amomum zingiber</name>
    <dbReference type="NCBI Taxonomy" id="94328"/>
    <lineage>
        <taxon>Eukaryota</taxon>
        <taxon>Viridiplantae</taxon>
        <taxon>Streptophyta</taxon>
        <taxon>Embryophyta</taxon>
        <taxon>Tracheophyta</taxon>
        <taxon>Spermatophyta</taxon>
        <taxon>Magnoliopsida</taxon>
        <taxon>Liliopsida</taxon>
        <taxon>Zingiberales</taxon>
        <taxon>Zingiberaceae</taxon>
        <taxon>Zingiber</taxon>
    </lineage>
</organism>